<protein>
    <submittedName>
        <fullName evidence="2">Uncharacterized protein</fullName>
    </submittedName>
</protein>
<proteinExistence type="predicted"/>
<dbReference type="EMBL" id="JAIWYP010000004">
    <property type="protein sequence ID" value="KAH3841991.1"/>
    <property type="molecule type" value="Genomic_DNA"/>
</dbReference>
<keyword evidence="3" id="KW-1185">Reference proteome</keyword>
<feature type="compositionally biased region" description="Low complexity" evidence="1">
    <location>
        <begin position="46"/>
        <end position="61"/>
    </location>
</feature>
<sequence length="61" mass="6546">MSLPSSGSTSPFESPLYSTAARPGRFTRTQNEGYKHLNINVSEDYSASTTRSTKPTSTSGT</sequence>
<gene>
    <name evidence="2" type="ORF">DPMN_115479</name>
</gene>
<evidence type="ECO:0000256" key="1">
    <source>
        <dbReference type="SAM" id="MobiDB-lite"/>
    </source>
</evidence>
<reference evidence="2" key="2">
    <citation type="submission" date="2020-11" db="EMBL/GenBank/DDBJ databases">
        <authorList>
            <person name="McCartney M.A."/>
            <person name="Auch B."/>
            <person name="Kono T."/>
            <person name="Mallez S."/>
            <person name="Becker A."/>
            <person name="Gohl D.M."/>
            <person name="Silverstein K.A.T."/>
            <person name="Koren S."/>
            <person name="Bechman K.B."/>
            <person name="Herman A."/>
            <person name="Abrahante J.E."/>
            <person name="Garbe J."/>
        </authorList>
    </citation>
    <scope>NUCLEOTIDE SEQUENCE</scope>
    <source>
        <strain evidence="2">Duluth1</strain>
        <tissue evidence="2">Whole animal</tissue>
    </source>
</reference>
<feature type="compositionally biased region" description="Polar residues" evidence="1">
    <location>
        <begin position="1"/>
        <end position="12"/>
    </location>
</feature>
<accession>A0A9D4KMW5</accession>
<name>A0A9D4KMW5_DREPO</name>
<comment type="caution">
    <text evidence="2">The sequence shown here is derived from an EMBL/GenBank/DDBJ whole genome shotgun (WGS) entry which is preliminary data.</text>
</comment>
<dbReference type="AlphaFoldDB" id="A0A9D4KMW5"/>
<feature type="region of interest" description="Disordered" evidence="1">
    <location>
        <begin position="1"/>
        <end position="61"/>
    </location>
</feature>
<evidence type="ECO:0000313" key="2">
    <source>
        <dbReference type="EMBL" id="KAH3841991.1"/>
    </source>
</evidence>
<evidence type="ECO:0000313" key="3">
    <source>
        <dbReference type="Proteomes" id="UP000828390"/>
    </source>
</evidence>
<organism evidence="2 3">
    <name type="scientific">Dreissena polymorpha</name>
    <name type="common">Zebra mussel</name>
    <name type="synonym">Mytilus polymorpha</name>
    <dbReference type="NCBI Taxonomy" id="45954"/>
    <lineage>
        <taxon>Eukaryota</taxon>
        <taxon>Metazoa</taxon>
        <taxon>Spiralia</taxon>
        <taxon>Lophotrochozoa</taxon>
        <taxon>Mollusca</taxon>
        <taxon>Bivalvia</taxon>
        <taxon>Autobranchia</taxon>
        <taxon>Heteroconchia</taxon>
        <taxon>Euheterodonta</taxon>
        <taxon>Imparidentia</taxon>
        <taxon>Neoheterodontei</taxon>
        <taxon>Myida</taxon>
        <taxon>Dreissenoidea</taxon>
        <taxon>Dreissenidae</taxon>
        <taxon>Dreissena</taxon>
    </lineage>
</organism>
<reference evidence="2" key="1">
    <citation type="journal article" date="2019" name="bioRxiv">
        <title>The Genome of the Zebra Mussel, Dreissena polymorpha: A Resource for Invasive Species Research.</title>
        <authorList>
            <person name="McCartney M.A."/>
            <person name="Auch B."/>
            <person name="Kono T."/>
            <person name="Mallez S."/>
            <person name="Zhang Y."/>
            <person name="Obille A."/>
            <person name="Becker A."/>
            <person name="Abrahante J.E."/>
            <person name="Garbe J."/>
            <person name="Badalamenti J.P."/>
            <person name="Herman A."/>
            <person name="Mangelson H."/>
            <person name="Liachko I."/>
            <person name="Sullivan S."/>
            <person name="Sone E.D."/>
            <person name="Koren S."/>
            <person name="Silverstein K.A.T."/>
            <person name="Beckman K.B."/>
            <person name="Gohl D.M."/>
        </authorList>
    </citation>
    <scope>NUCLEOTIDE SEQUENCE</scope>
    <source>
        <strain evidence="2">Duluth1</strain>
        <tissue evidence="2">Whole animal</tissue>
    </source>
</reference>
<dbReference type="Proteomes" id="UP000828390">
    <property type="component" value="Unassembled WGS sequence"/>
</dbReference>